<protein>
    <submittedName>
        <fullName evidence="1">Uncharacterized protein</fullName>
    </submittedName>
</protein>
<dbReference type="Proteomes" id="UP001487740">
    <property type="component" value="Unassembled WGS sequence"/>
</dbReference>
<keyword evidence="2" id="KW-1185">Reference proteome</keyword>
<organism evidence="1 2">
    <name type="scientific">Scylla paramamosain</name>
    <name type="common">Mud crab</name>
    <dbReference type="NCBI Taxonomy" id="85552"/>
    <lineage>
        <taxon>Eukaryota</taxon>
        <taxon>Metazoa</taxon>
        <taxon>Ecdysozoa</taxon>
        <taxon>Arthropoda</taxon>
        <taxon>Crustacea</taxon>
        <taxon>Multicrustacea</taxon>
        <taxon>Malacostraca</taxon>
        <taxon>Eumalacostraca</taxon>
        <taxon>Eucarida</taxon>
        <taxon>Decapoda</taxon>
        <taxon>Pleocyemata</taxon>
        <taxon>Brachyura</taxon>
        <taxon>Eubrachyura</taxon>
        <taxon>Portunoidea</taxon>
        <taxon>Portunidae</taxon>
        <taxon>Portuninae</taxon>
        <taxon>Scylla</taxon>
    </lineage>
</organism>
<evidence type="ECO:0000313" key="2">
    <source>
        <dbReference type="Proteomes" id="UP001487740"/>
    </source>
</evidence>
<name>A0AAW0SJW0_SCYPA</name>
<proteinExistence type="predicted"/>
<gene>
    <name evidence="1" type="ORF">O3P69_007851</name>
</gene>
<reference evidence="1 2" key="1">
    <citation type="submission" date="2023-03" db="EMBL/GenBank/DDBJ databases">
        <title>High-quality genome of Scylla paramamosain provides insights in environmental adaptation.</title>
        <authorList>
            <person name="Zhang L."/>
        </authorList>
    </citation>
    <scope>NUCLEOTIDE SEQUENCE [LARGE SCALE GENOMIC DNA]</scope>
    <source>
        <strain evidence="1">LZ_2023a</strain>
        <tissue evidence="1">Muscle</tissue>
    </source>
</reference>
<accession>A0AAW0SJW0</accession>
<sequence length="69" mass="8077">MRYSWRRLEVPKVMHIGYRNPQYEYVLKGKALKSTDSEKDLGVVITNDLKFSKQCIAVEKKAQKLLGYI</sequence>
<evidence type="ECO:0000313" key="1">
    <source>
        <dbReference type="EMBL" id="KAK8375206.1"/>
    </source>
</evidence>
<dbReference type="AlphaFoldDB" id="A0AAW0SJW0"/>
<dbReference type="EMBL" id="JARAKH010000057">
    <property type="protein sequence ID" value="KAK8375206.1"/>
    <property type="molecule type" value="Genomic_DNA"/>
</dbReference>
<comment type="caution">
    <text evidence="1">The sequence shown here is derived from an EMBL/GenBank/DDBJ whole genome shotgun (WGS) entry which is preliminary data.</text>
</comment>